<feature type="compositionally biased region" description="Basic and acidic residues" evidence="1">
    <location>
        <begin position="504"/>
        <end position="547"/>
    </location>
</feature>
<feature type="region of interest" description="Disordered" evidence="1">
    <location>
        <begin position="27"/>
        <end position="558"/>
    </location>
</feature>
<protein>
    <submittedName>
        <fullName evidence="2">Uncharacterized protein</fullName>
    </submittedName>
</protein>
<feature type="compositionally biased region" description="Basic and acidic residues" evidence="1">
    <location>
        <begin position="31"/>
        <end position="51"/>
    </location>
</feature>
<feature type="compositionally biased region" description="Pro residues" evidence="1">
    <location>
        <begin position="362"/>
        <end position="373"/>
    </location>
</feature>
<feature type="compositionally biased region" description="Basic and acidic residues" evidence="1">
    <location>
        <begin position="335"/>
        <end position="345"/>
    </location>
</feature>
<feature type="compositionally biased region" description="Low complexity" evidence="1">
    <location>
        <begin position="299"/>
        <end position="313"/>
    </location>
</feature>
<feature type="compositionally biased region" description="Low complexity" evidence="1">
    <location>
        <begin position="490"/>
        <end position="503"/>
    </location>
</feature>
<feature type="compositionally biased region" description="Low complexity" evidence="1">
    <location>
        <begin position="398"/>
        <end position="421"/>
    </location>
</feature>
<evidence type="ECO:0000313" key="2">
    <source>
        <dbReference type="EMBL" id="KAK8247298.1"/>
    </source>
</evidence>
<keyword evidence="3" id="KW-1185">Reference proteome</keyword>
<feature type="region of interest" description="Disordered" evidence="1">
    <location>
        <begin position="574"/>
        <end position="602"/>
    </location>
</feature>
<dbReference type="EMBL" id="JBBWRZ010000001">
    <property type="protein sequence ID" value="KAK8247298.1"/>
    <property type="molecule type" value="Genomic_DNA"/>
</dbReference>
<feature type="compositionally biased region" description="Pro residues" evidence="1">
    <location>
        <begin position="185"/>
        <end position="194"/>
    </location>
</feature>
<name>A0ABR1Z4J7_9PEZI</name>
<reference evidence="2 3" key="1">
    <citation type="submission" date="2024-04" db="EMBL/GenBank/DDBJ databases">
        <title>Phyllosticta paracitricarpa is synonymous to the EU quarantine fungus P. citricarpa based on phylogenomic analyses.</title>
        <authorList>
            <consortium name="Lawrence Berkeley National Laboratory"/>
            <person name="Van Ingen-Buijs V.A."/>
            <person name="Van Westerhoven A.C."/>
            <person name="Haridas S."/>
            <person name="Skiadas P."/>
            <person name="Martin F."/>
            <person name="Groenewald J.Z."/>
            <person name="Crous P.W."/>
            <person name="Seidl M.F."/>
        </authorList>
    </citation>
    <scope>NUCLEOTIDE SEQUENCE [LARGE SCALE GENOMIC DNA]</scope>
    <source>
        <strain evidence="2 3">CBS 123374</strain>
    </source>
</reference>
<dbReference type="Proteomes" id="UP001492380">
    <property type="component" value="Unassembled WGS sequence"/>
</dbReference>
<gene>
    <name evidence="2" type="ORF">HDK90DRAFT_506975</name>
</gene>
<feature type="compositionally biased region" description="Low complexity" evidence="1">
    <location>
        <begin position="430"/>
        <end position="448"/>
    </location>
</feature>
<evidence type="ECO:0000313" key="3">
    <source>
        <dbReference type="Proteomes" id="UP001492380"/>
    </source>
</evidence>
<feature type="compositionally biased region" description="Basic and acidic residues" evidence="1">
    <location>
        <begin position="84"/>
        <end position="101"/>
    </location>
</feature>
<proteinExistence type="predicted"/>
<organism evidence="2 3">
    <name type="scientific">Phyllosticta capitalensis</name>
    <dbReference type="NCBI Taxonomy" id="121624"/>
    <lineage>
        <taxon>Eukaryota</taxon>
        <taxon>Fungi</taxon>
        <taxon>Dikarya</taxon>
        <taxon>Ascomycota</taxon>
        <taxon>Pezizomycotina</taxon>
        <taxon>Dothideomycetes</taxon>
        <taxon>Dothideomycetes incertae sedis</taxon>
        <taxon>Botryosphaeriales</taxon>
        <taxon>Phyllostictaceae</taxon>
        <taxon>Phyllosticta</taxon>
    </lineage>
</organism>
<feature type="compositionally biased region" description="Acidic residues" evidence="1">
    <location>
        <begin position="325"/>
        <end position="334"/>
    </location>
</feature>
<feature type="compositionally biased region" description="Low complexity" evidence="1">
    <location>
        <begin position="230"/>
        <end position="244"/>
    </location>
</feature>
<accession>A0ABR1Z4J7</accession>
<evidence type="ECO:0000256" key="1">
    <source>
        <dbReference type="SAM" id="MobiDB-lite"/>
    </source>
</evidence>
<sequence>MRTTSSDENLRGPAPAVGETWRAFVAAQIAKDPKSDPRRQHPSRRDRDLSGRKPRPNSTADLDAWFADIKGDQENSPPPRPKRATIDRPDWSQSDAKEKRSSFRFLDPVFRRSSRKSNNMEPVAAAKDKNAKRRTVCGGESLSPKKSLATVDIKVTSPTGRRGGRKLSTADGTGDFKSLKSFCPGLPPRSPPPKSPKRFSQASSPAYHPGLQVGSRPIEPPPKSPRRMHSLSTTTSSQASRASSPVFEVAPLRTKLDSATSLAPPSDPDPSQFSSAPKSFRANRASKLGLEPPQITAPEPVLVAREEALAALEGKIPTPKRASDDTDDEDEEPTVEQKPEQEVVKPDSGAATNAPCLSSLFPVPPTPPPPPNPTINIQRASIPLQEQSSPPPAHQHFLRPSTRSSTRSSRLSLRSKASLKSVKIAPDATNTGSSSRSSSRSRSVSRSNRSTRSRLSLRSRGVEKGKAVVAAALELDSASGAAERARAVSRKGSGSMRARAAAGIKEKMDKHREQQQSKAERGWVRVGRMGDADKDKDNFFNREHEDGGETPGSSSIGATARRWSALVWRGFRFDRNGGERNGSNAERDDFSSSPITDMDRLQVPTIPIPRDTAKPLLPLPPDSPSFAPPSLGRVDEEDDVVLPSTTLVAPPPVKVPASTAAATAASLVPSPAPATTATAFTTNTPPARSHGRLSLGFFQGLRSWRS</sequence>
<comment type="caution">
    <text evidence="2">The sequence shown here is derived from an EMBL/GenBank/DDBJ whole genome shotgun (WGS) entry which is preliminary data.</text>
</comment>